<dbReference type="Pfam" id="PF05929">
    <property type="entry name" value="Phage_GPO"/>
    <property type="match status" value="1"/>
</dbReference>
<proteinExistence type="predicted"/>
<accession>A0ABP8V2F4</accession>
<gene>
    <name evidence="2" type="ORF">GCM10023116_13110</name>
</gene>
<protein>
    <submittedName>
        <fullName evidence="2">Uncharacterized protein</fullName>
    </submittedName>
</protein>
<feature type="compositionally biased region" description="Gly residues" evidence="1">
    <location>
        <begin position="295"/>
        <end position="305"/>
    </location>
</feature>
<dbReference type="RefSeq" id="WP_345194790.1">
    <property type="nucleotide sequence ID" value="NZ_BAABFL010000117.1"/>
</dbReference>
<evidence type="ECO:0000313" key="3">
    <source>
        <dbReference type="Proteomes" id="UP001500604"/>
    </source>
</evidence>
<sequence length="305" mass="33169">MLLTPWVTLGKAGPTKDGREITEQDLKDAAESYDQETYTAVINSDHMLSWYGNFGTVQQVRLGTAKDGATCLQGQLSPNVRLVEMNRNGQRLFPSMELQKNFANTGKTYLVGLAMTDEPASLGTSMIKFSAQMQERNIYMAEPAAEHITFTPEQSNAAQATDGTSPAEPDDTRNLLQKFISLLRNEPEAPSGSDTDQEDDDTMKPEQFTELKQLFTDQNAAYSARIDQLISAMKPGNDDGAEGSNEKQGEDGDTGNDQFTTLKTEIQTLTGTVTALQAELATFKQEKPGTEVPEGTGGGTKASFV</sequence>
<feature type="region of interest" description="Disordered" evidence="1">
    <location>
        <begin position="233"/>
        <end position="258"/>
    </location>
</feature>
<reference evidence="3" key="1">
    <citation type="journal article" date="2019" name="Int. J. Syst. Evol. Microbiol.">
        <title>The Global Catalogue of Microorganisms (GCM) 10K type strain sequencing project: providing services to taxonomists for standard genome sequencing and annotation.</title>
        <authorList>
            <consortium name="The Broad Institute Genomics Platform"/>
            <consortium name="The Broad Institute Genome Sequencing Center for Infectious Disease"/>
            <person name="Wu L."/>
            <person name="Ma J."/>
        </authorList>
    </citation>
    <scope>NUCLEOTIDE SEQUENCE [LARGE SCALE GENOMIC DNA]</scope>
    <source>
        <strain evidence="3">JCM 17805</strain>
    </source>
</reference>
<dbReference type="EMBL" id="BAABFL010000117">
    <property type="protein sequence ID" value="GAA4649037.1"/>
    <property type="molecule type" value="Genomic_DNA"/>
</dbReference>
<name>A0ABP8V2F4_9GAMM</name>
<feature type="region of interest" description="Disordered" evidence="1">
    <location>
        <begin position="184"/>
        <end position="203"/>
    </location>
</feature>
<dbReference type="Proteomes" id="UP001500604">
    <property type="component" value="Unassembled WGS sequence"/>
</dbReference>
<dbReference type="InterPro" id="IPR009228">
    <property type="entry name" value="Capsid_scaffold_GpO"/>
</dbReference>
<evidence type="ECO:0000256" key="1">
    <source>
        <dbReference type="SAM" id="MobiDB-lite"/>
    </source>
</evidence>
<evidence type="ECO:0000313" key="2">
    <source>
        <dbReference type="EMBL" id="GAA4649037.1"/>
    </source>
</evidence>
<feature type="region of interest" description="Disordered" evidence="1">
    <location>
        <begin position="284"/>
        <end position="305"/>
    </location>
</feature>
<organism evidence="2 3">
    <name type="scientific">Kistimonas scapharcae</name>
    <dbReference type="NCBI Taxonomy" id="1036133"/>
    <lineage>
        <taxon>Bacteria</taxon>
        <taxon>Pseudomonadati</taxon>
        <taxon>Pseudomonadota</taxon>
        <taxon>Gammaproteobacteria</taxon>
        <taxon>Oceanospirillales</taxon>
        <taxon>Endozoicomonadaceae</taxon>
        <taxon>Kistimonas</taxon>
    </lineage>
</organism>
<keyword evidence="3" id="KW-1185">Reference proteome</keyword>
<comment type="caution">
    <text evidence="2">The sequence shown here is derived from an EMBL/GenBank/DDBJ whole genome shotgun (WGS) entry which is preliminary data.</text>
</comment>